<dbReference type="OrthoDB" id="6136790at2759"/>
<comment type="caution">
    <text evidence="2">The sequence shown here is derived from an EMBL/GenBank/DDBJ whole genome shotgun (WGS) entry which is preliminary data.</text>
</comment>
<organism evidence="2 3">
    <name type="scientific">Arctia plantaginis</name>
    <name type="common">Wood tiger moth</name>
    <name type="synonym">Phalaena plantaginis</name>
    <dbReference type="NCBI Taxonomy" id="874455"/>
    <lineage>
        <taxon>Eukaryota</taxon>
        <taxon>Metazoa</taxon>
        <taxon>Ecdysozoa</taxon>
        <taxon>Arthropoda</taxon>
        <taxon>Hexapoda</taxon>
        <taxon>Insecta</taxon>
        <taxon>Pterygota</taxon>
        <taxon>Neoptera</taxon>
        <taxon>Endopterygota</taxon>
        <taxon>Lepidoptera</taxon>
        <taxon>Glossata</taxon>
        <taxon>Ditrysia</taxon>
        <taxon>Noctuoidea</taxon>
        <taxon>Erebidae</taxon>
        <taxon>Arctiinae</taxon>
        <taxon>Arctia</taxon>
    </lineage>
</organism>
<dbReference type="PANTHER" id="PTHR10773">
    <property type="entry name" value="DNA-DIRECTED RNA POLYMERASES I, II, AND III SUBUNIT RPABC2"/>
    <property type="match status" value="1"/>
</dbReference>
<accession>A0A8S1A659</accession>
<proteinExistence type="predicted"/>
<dbReference type="EMBL" id="CADEBC010000503">
    <property type="protein sequence ID" value="CAB3240062.1"/>
    <property type="molecule type" value="Genomic_DNA"/>
</dbReference>
<evidence type="ECO:0000313" key="3">
    <source>
        <dbReference type="Proteomes" id="UP000494106"/>
    </source>
</evidence>
<sequence length="213" mass="24796">MNELVNIIDGDIFDNNLEVATDSDTANLETPHPSPSCSVNHLDYDCDNDFCPYYIQKENLSAFNISPQPSPACLSSCSTFTTMNNSPLSDISNNSPSTSSCRRLSRKDKGNVRKRHFKEWIDNKRKCLRNLGKEYMSRKGKIHASRKMGPPCHCRKKCYDKLSEKERKQIFESFWSLGDREKQWMFVANLVKKQIKRRVYTDTVSRRKYTLKY</sequence>
<protein>
    <submittedName>
        <fullName evidence="2">Uncharacterized protein</fullName>
    </submittedName>
</protein>
<evidence type="ECO:0000256" key="1">
    <source>
        <dbReference type="SAM" id="MobiDB-lite"/>
    </source>
</evidence>
<feature type="compositionally biased region" description="Low complexity" evidence="1">
    <location>
        <begin position="89"/>
        <end position="100"/>
    </location>
</feature>
<dbReference type="PANTHER" id="PTHR10773:SF19">
    <property type="match status" value="1"/>
</dbReference>
<keyword evidence="3" id="KW-1185">Reference proteome</keyword>
<dbReference type="Proteomes" id="UP000494106">
    <property type="component" value="Unassembled WGS sequence"/>
</dbReference>
<dbReference type="AlphaFoldDB" id="A0A8S1A659"/>
<gene>
    <name evidence="2" type="ORF">APLA_LOCUS8211</name>
</gene>
<name>A0A8S1A659_ARCPL</name>
<reference evidence="2 3" key="1">
    <citation type="submission" date="2020-04" db="EMBL/GenBank/DDBJ databases">
        <authorList>
            <person name="Wallbank WR R."/>
            <person name="Pardo Diaz C."/>
            <person name="Kozak K."/>
            <person name="Martin S."/>
            <person name="Jiggins C."/>
            <person name="Moest M."/>
            <person name="Warren A I."/>
            <person name="Byers J.R.P. K."/>
            <person name="Montejo-Kovacevich G."/>
            <person name="Yen C E."/>
        </authorList>
    </citation>
    <scope>NUCLEOTIDE SEQUENCE [LARGE SCALE GENOMIC DNA]</scope>
</reference>
<evidence type="ECO:0000313" key="2">
    <source>
        <dbReference type="EMBL" id="CAB3240062.1"/>
    </source>
</evidence>
<feature type="region of interest" description="Disordered" evidence="1">
    <location>
        <begin position="88"/>
        <end position="109"/>
    </location>
</feature>